<evidence type="ECO:0000313" key="1">
    <source>
        <dbReference type="EMBL" id="OGZ13610.1"/>
    </source>
</evidence>
<accession>A0A1G2DL21</accession>
<dbReference type="AlphaFoldDB" id="A0A1G2DL21"/>
<sequence length="81" mass="9416">MITAIEFFKLKGEILEATKEGRLQDWNERIGEIAQLAEFQLEKINWQGAPNELAARLIHYADVRSTIEKLAHALQKYRFSN</sequence>
<gene>
    <name evidence="1" type="ORF">A2942_04665</name>
</gene>
<organism evidence="1 2">
    <name type="scientific">Candidatus Lloydbacteria bacterium RIFCSPLOWO2_01_FULL_50_20</name>
    <dbReference type="NCBI Taxonomy" id="1798665"/>
    <lineage>
        <taxon>Bacteria</taxon>
        <taxon>Candidatus Lloydiibacteriota</taxon>
    </lineage>
</organism>
<proteinExistence type="predicted"/>
<reference evidence="1 2" key="1">
    <citation type="journal article" date="2016" name="Nat. Commun.">
        <title>Thousands of microbial genomes shed light on interconnected biogeochemical processes in an aquifer system.</title>
        <authorList>
            <person name="Anantharaman K."/>
            <person name="Brown C.T."/>
            <person name="Hug L.A."/>
            <person name="Sharon I."/>
            <person name="Castelle C.J."/>
            <person name="Probst A.J."/>
            <person name="Thomas B.C."/>
            <person name="Singh A."/>
            <person name="Wilkins M.J."/>
            <person name="Karaoz U."/>
            <person name="Brodie E.L."/>
            <person name="Williams K.H."/>
            <person name="Hubbard S.S."/>
            <person name="Banfield J.F."/>
        </authorList>
    </citation>
    <scope>NUCLEOTIDE SEQUENCE [LARGE SCALE GENOMIC DNA]</scope>
</reference>
<comment type="caution">
    <text evidence="1">The sequence shown here is derived from an EMBL/GenBank/DDBJ whole genome shotgun (WGS) entry which is preliminary data.</text>
</comment>
<name>A0A1G2DL21_9BACT</name>
<dbReference type="Proteomes" id="UP000178534">
    <property type="component" value="Unassembled WGS sequence"/>
</dbReference>
<dbReference type="STRING" id="1798665.A2942_04665"/>
<evidence type="ECO:0000313" key="2">
    <source>
        <dbReference type="Proteomes" id="UP000178534"/>
    </source>
</evidence>
<protein>
    <submittedName>
        <fullName evidence="1">Uncharacterized protein</fullName>
    </submittedName>
</protein>
<dbReference type="EMBL" id="MHLP01000006">
    <property type="protein sequence ID" value="OGZ13610.1"/>
    <property type="molecule type" value="Genomic_DNA"/>
</dbReference>